<reference evidence="4" key="1">
    <citation type="journal article" date="2019" name="Int. J. Syst. Evol. Microbiol.">
        <title>The Global Catalogue of Microorganisms (GCM) 10K type strain sequencing project: providing services to taxonomists for standard genome sequencing and annotation.</title>
        <authorList>
            <consortium name="The Broad Institute Genomics Platform"/>
            <consortium name="The Broad Institute Genome Sequencing Center for Infectious Disease"/>
            <person name="Wu L."/>
            <person name="Ma J."/>
        </authorList>
    </citation>
    <scope>NUCLEOTIDE SEQUENCE [LARGE SCALE GENOMIC DNA]</scope>
    <source>
        <strain evidence="4">JCM 17979</strain>
    </source>
</reference>
<evidence type="ECO:0000256" key="2">
    <source>
        <dbReference type="SAM" id="Phobius"/>
    </source>
</evidence>
<evidence type="ECO:0000256" key="1">
    <source>
        <dbReference type="SAM" id="MobiDB-lite"/>
    </source>
</evidence>
<feature type="transmembrane region" description="Helical" evidence="2">
    <location>
        <begin position="55"/>
        <end position="88"/>
    </location>
</feature>
<feature type="region of interest" description="Disordered" evidence="1">
    <location>
        <begin position="25"/>
        <end position="46"/>
    </location>
</feature>
<keyword evidence="4" id="KW-1185">Reference proteome</keyword>
<dbReference type="RefSeq" id="WP_345411017.1">
    <property type="nucleotide sequence ID" value="NZ_BAABHO010000004.1"/>
</dbReference>
<sequence>MSSAREISERAGVAGPRRLVGGITAMSSSFAPPPAPQQPYLPPPPRPNGGLATGGFVVALVGAVLALIPILGIVSWVLSPLGLVLSLVGLNRIPRGQGRGLGTAGAILGAVGLLICMLWASAFSNAVSSRSGTPSYSSSSSSSSSYPSYSAAAPATTSAMPSVNGPFGNGTYLVGSELAAGTYRTDGSGGSCYWERLRDTSGEFSAIIANDAITGPSTMTVRSSDQAVHFSGDCTWTRR</sequence>
<gene>
    <name evidence="3" type="ORF">GCM10023200_06950</name>
</gene>
<name>A0ABP9A9X8_9PSEU</name>
<accession>A0ABP9A9X8</accession>
<proteinExistence type="predicted"/>
<dbReference type="EMBL" id="BAABHO010000004">
    <property type="protein sequence ID" value="GAA4776861.1"/>
    <property type="molecule type" value="Genomic_DNA"/>
</dbReference>
<protein>
    <recommendedName>
        <fullName evidence="5">DUF4190 domain-containing protein</fullName>
    </recommendedName>
</protein>
<feature type="transmembrane region" description="Helical" evidence="2">
    <location>
        <begin position="100"/>
        <end position="120"/>
    </location>
</feature>
<keyword evidence="2" id="KW-0812">Transmembrane</keyword>
<organism evidence="3 4">
    <name type="scientific">Actinomycetospora chlora</name>
    <dbReference type="NCBI Taxonomy" id="663608"/>
    <lineage>
        <taxon>Bacteria</taxon>
        <taxon>Bacillati</taxon>
        <taxon>Actinomycetota</taxon>
        <taxon>Actinomycetes</taxon>
        <taxon>Pseudonocardiales</taxon>
        <taxon>Pseudonocardiaceae</taxon>
        <taxon>Actinomycetospora</taxon>
    </lineage>
</organism>
<comment type="caution">
    <text evidence="3">The sequence shown here is derived from an EMBL/GenBank/DDBJ whole genome shotgun (WGS) entry which is preliminary data.</text>
</comment>
<evidence type="ECO:0000313" key="4">
    <source>
        <dbReference type="Proteomes" id="UP001500928"/>
    </source>
</evidence>
<evidence type="ECO:0008006" key="5">
    <source>
        <dbReference type="Google" id="ProtNLM"/>
    </source>
</evidence>
<keyword evidence="2" id="KW-1133">Transmembrane helix</keyword>
<dbReference type="Proteomes" id="UP001500928">
    <property type="component" value="Unassembled WGS sequence"/>
</dbReference>
<keyword evidence="2" id="KW-0472">Membrane</keyword>
<feature type="compositionally biased region" description="Pro residues" evidence="1">
    <location>
        <begin position="31"/>
        <end position="46"/>
    </location>
</feature>
<evidence type="ECO:0000313" key="3">
    <source>
        <dbReference type="EMBL" id="GAA4776861.1"/>
    </source>
</evidence>